<evidence type="ECO:0000259" key="1">
    <source>
        <dbReference type="Pfam" id="PF15604"/>
    </source>
</evidence>
<accession>A0ABX4MBE1</accession>
<protein>
    <recommendedName>
        <fullName evidence="1">Novel toxin 15 domain-containing protein</fullName>
    </recommendedName>
</protein>
<sequence>MANGGADAGPVALPDEHGFLHALGAEDPGAVAREYPSTPAGDERIMVRTVYHNGRSRDLQVKGAEYEFQLDGQYQVLSQMPAKDYMAARDLFKQQGRQGEKATRQARRDLFKRLEMYGKDNLGMFKTDAQVWARKAMRQVAILHNPDQELGGKDEPLGMQRACRFRGTGGSIPPWGRRTG</sequence>
<keyword evidence="3" id="KW-1185">Reference proteome</keyword>
<comment type="caution">
    <text evidence="2">The sequence shown here is derived from an EMBL/GenBank/DDBJ whole genome shotgun (WGS) entry which is preliminary data.</text>
</comment>
<evidence type="ECO:0000313" key="2">
    <source>
        <dbReference type="EMBL" id="PHP52458.1"/>
    </source>
</evidence>
<dbReference type="InterPro" id="IPR028949">
    <property type="entry name" value="Ntox15"/>
</dbReference>
<dbReference type="EMBL" id="MTPX02000044">
    <property type="protein sequence ID" value="PHP52458.1"/>
    <property type="molecule type" value="Genomic_DNA"/>
</dbReference>
<gene>
    <name evidence="2" type="ORF">BW737_009270</name>
</gene>
<reference evidence="2 3" key="1">
    <citation type="submission" date="2017-10" db="EMBL/GenBank/DDBJ databases">
        <title>Draft genome sequence of cellulolytic Actinomyces sp CtC72 isolated from cattle rumen fluid.</title>
        <authorList>
            <person name="Joshi A.J."/>
            <person name="Vasudevan G."/>
            <person name="Lanjekar V.B."/>
            <person name="Hivarkar S."/>
            <person name="Engineer A."/>
            <person name="Pore S.D."/>
            <person name="Dhakephalkar P.K."/>
            <person name="Dagar S."/>
        </authorList>
    </citation>
    <scope>NUCLEOTIDE SEQUENCE [LARGE SCALE GENOMIC DNA]</scope>
    <source>
        <strain evidence="3">CtC72</strain>
    </source>
</reference>
<dbReference type="RefSeq" id="WP_086615812.1">
    <property type="nucleotide sequence ID" value="NZ_MTPX02000044.1"/>
</dbReference>
<dbReference type="Proteomes" id="UP000194577">
    <property type="component" value="Unassembled WGS sequence"/>
</dbReference>
<name>A0ABX4MBE1_9ACTO</name>
<evidence type="ECO:0000313" key="3">
    <source>
        <dbReference type="Proteomes" id="UP000194577"/>
    </source>
</evidence>
<feature type="domain" description="Novel toxin 15" evidence="1">
    <location>
        <begin position="64"/>
        <end position="153"/>
    </location>
</feature>
<organism evidence="2 3">
    <name type="scientific">Actinomyces ruminis</name>
    <dbReference type="NCBI Taxonomy" id="1937003"/>
    <lineage>
        <taxon>Bacteria</taxon>
        <taxon>Bacillati</taxon>
        <taxon>Actinomycetota</taxon>
        <taxon>Actinomycetes</taxon>
        <taxon>Actinomycetales</taxon>
        <taxon>Actinomycetaceae</taxon>
        <taxon>Actinomyces</taxon>
    </lineage>
</organism>
<proteinExistence type="predicted"/>
<dbReference type="Pfam" id="PF15604">
    <property type="entry name" value="Ntox15"/>
    <property type="match status" value="1"/>
</dbReference>